<dbReference type="Proteomes" id="UP001165962">
    <property type="component" value="Unassembled WGS sequence"/>
</dbReference>
<evidence type="ECO:0000259" key="1">
    <source>
        <dbReference type="Pfam" id="PF07833"/>
    </source>
</evidence>
<dbReference type="PANTHER" id="PTHR40446">
    <property type="entry name" value="N-ACETYLGLUCOSAMINE-1-PHOSPHODIESTER ALPHA-N-ACETYLGLUCOSAMINIDASE"/>
    <property type="match status" value="1"/>
</dbReference>
<name>A0ABX0JCL9_9BACL</name>
<accession>A0ABX0JCL9</accession>
<comment type="caution">
    <text evidence="3">The sequence shown here is derived from an EMBL/GenBank/DDBJ whole genome shotgun (WGS) entry which is preliminary data.</text>
</comment>
<feature type="domain" description="Phosphodiester glycosidase" evidence="2">
    <location>
        <begin position="194"/>
        <end position="368"/>
    </location>
</feature>
<evidence type="ECO:0008006" key="5">
    <source>
        <dbReference type="Google" id="ProtNLM"/>
    </source>
</evidence>
<dbReference type="PANTHER" id="PTHR40446:SF2">
    <property type="entry name" value="N-ACETYLGLUCOSAMINE-1-PHOSPHODIESTER ALPHA-N-ACETYLGLUCOSAMINIDASE"/>
    <property type="match status" value="1"/>
</dbReference>
<dbReference type="RefSeq" id="WP_166153292.1">
    <property type="nucleotide sequence ID" value="NZ_JAAOIW010000010.1"/>
</dbReference>
<dbReference type="InterPro" id="IPR036582">
    <property type="entry name" value="Mao_N_sf"/>
</dbReference>
<evidence type="ECO:0000313" key="4">
    <source>
        <dbReference type="Proteomes" id="UP001165962"/>
    </source>
</evidence>
<dbReference type="Pfam" id="PF09992">
    <property type="entry name" value="NAGPA"/>
    <property type="match status" value="1"/>
</dbReference>
<gene>
    <name evidence="3" type="ORF">G9U52_24545</name>
</gene>
<dbReference type="SUPFAM" id="SSF55383">
    <property type="entry name" value="Copper amine oxidase, domain N"/>
    <property type="match status" value="1"/>
</dbReference>
<organism evidence="3 4">
    <name type="scientific">Paenibacillus agricola</name>
    <dbReference type="NCBI Taxonomy" id="2716264"/>
    <lineage>
        <taxon>Bacteria</taxon>
        <taxon>Bacillati</taxon>
        <taxon>Bacillota</taxon>
        <taxon>Bacilli</taxon>
        <taxon>Bacillales</taxon>
        <taxon>Paenibacillaceae</taxon>
        <taxon>Paenibacillus</taxon>
    </lineage>
</organism>
<dbReference type="EMBL" id="JAAOIW010000010">
    <property type="protein sequence ID" value="NHN32989.1"/>
    <property type="molecule type" value="Genomic_DNA"/>
</dbReference>
<dbReference type="Pfam" id="PF07833">
    <property type="entry name" value="Cu_amine_oxidN1"/>
    <property type="match status" value="1"/>
</dbReference>
<dbReference type="Gene3D" id="3.30.457.10">
    <property type="entry name" value="Copper amine oxidase-like, N-terminal domain"/>
    <property type="match status" value="1"/>
</dbReference>
<sequence>MGKLRIKRIAVGMAVVAAIMLGLSWESAPVAAASDSVTFDMATVQANGKSFTVQWTAIDLLDPYLRVMPVTAAGGTGHVESFADMVERSSAVAAVNGTFFDAYEQDESLRHPNGLIVESGGFVRSGDNVSLGIRTDKSVLVHRLETQLAFKVKHNQSVYTVTPWGTNTYYGDTDLDEVVAYTHHYAEQIDRQGGVKVVIDGGRITSMTEEAAAVPENGYVIYVGHSTNNDRNLLPHLHEGDEVEVEALMVDGSSSATETLAQAWETAIGVGPKLLSNGQVDIDFARDGFDDPKITSAANARSFVGVDGSGRLVLGTLSAATVEDMAYALVELGLSEAMNMDGGASSALYVEGAMKRPPGRLLSNALVVKRFDAPQVQVTVNGGFVHEYRGFIQQDVTMVPFRGIFERIHADFKWNEQERVLTAKRGTTELELRPDMLEAKVNGKPVQLDQSPVIIDGHIYIPLRFVAETLGATVGWDSGLYRATLELK</sequence>
<feature type="domain" description="Copper amine oxidase-like N-terminal" evidence="1">
    <location>
        <begin position="385"/>
        <end position="479"/>
    </location>
</feature>
<dbReference type="InterPro" id="IPR012854">
    <property type="entry name" value="Cu_amine_oxidase-like_N"/>
</dbReference>
<protein>
    <recommendedName>
        <fullName evidence="5">Copper amine oxidase</fullName>
    </recommendedName>
</protein>
<keyword evidence="4" id="KW-1185">Reference proteome</keyword>
<evidence type="ECO:0000259" key="2">
    <source>
        <dbReference type="Pfam" id="PF09992"/>
    </source>
</evidence>
<dbReference type="InterPro" id="IPR018711">
    <property type="entry name" value="NAGPA"/>
</dbReference>
<evidence type="ECO:0000313" key="3">
    <source>
        <dbReference type="EMBL" id="NHN32989.1"/>
    </source>
</evidence>
<proteinExistence type="predicted"/>
<reference evidence="3" key="1">
    <citation type="submission" date="2020-03" db="EMBL/GenBank/DDBJ databases">
        <title>Draft sequencing of Paenibacilllus sp. S3N08.</title>
        <authorList>
            <person name="Kim D.-U."/>
        </authorList>
    </citation>
    <scope>NUCLEOTIDE SEQUENCE</scope>
    <source>
        <strain evidence="3">S3N08</strain>
    </source>
</reference>